<gene>
    <name evidence="2" type="ORF">HE1_00080</name>
</gene>
<feature type="compositionally biased region" description="Basic and acidic residues" evidence="1">
    <location>
        <begin position="51"/>
        <end position="71"/>
    </location>
</feature>
<comment type="caution">
    <text evidence="2">The sequence shown here is derived from an EMBL/GenBank/DDBJ whole genome shotgun (WGS) entry which is preliminary data.</text>
</comment>
<evidence type="ECO:0000256" key="1">
    <source>
        <dbReference type="SAM" id="MobiDB-lite"/>
    </source>
</evidence>
<dbReference type="Proteomes" id="UP000024842">
    <property type="component" value="Unassembled WGS sequence"/>
</dbReference>
<feature type="region of interest" description="Disordered" evidence="1">
    <location>
        <begin position="1"/>
        <end position="77"/>
    </location>
</feature>
<name>A0A023DWR3_9PROT</name>
<evidence type="ECO:0000313" key="2">
    <source>
        <dbReference type="EMBL" id="GAJ45771.1"/>
    </source>
</evidence>
<evidence type="ECO:0000313" key="3">
    <source>
        <dbReference type="Proteomes" id="UP000024842"/>
    </source>
</evidence>
<dbReference type="AlphaFoldDB" id="A0A023DWR3"/>
<proteinExistence type="predicted"/>
<keyword evidence="3" id="KW-1185">Reference proteome</keyword>
<dbReference type="EMBL" id="BAUP01000025">
    <property type="protein sequence ID" value="GAJ45771.1"/>
    <property type="molecule type" value="Genomic_DNA"/>
</dbReference>
<protein>
    <submittedName>
        <fullName evidence="2">Uncharacterized protein</fullName>
    </submittedName>
</protein>
<accession>A0A023DWR3</accession>
<reference evidence="2 3" key="1">
    <citation type="journal article" date="2014" name="FEMS Microbiol. Lett.">
        <title>Draft genome sequences of three Holospora species (Holospora obtusa, Holospora undulata, and Holospora elegans), endonuclear symbiotic bacteria of the ciliate Paramecium caudatum.</title>
        <authorList>
            <person name="Dohra H."/>
            <person name="Tanaka K."/>
            <person name="Suzuki T."/>
            <person name="Fujishima M."/>
            <person name="Suzuki H."/>
        </authorList>
    </citation>
    <scope>NUCLEOTIDE SEQUENCE [LARGE SCALE GENOMIC DNA]</scope>
    <source>
        <strain evidence="2 3">E1</strain>
    </source>
</reference>
<organism evidence="2 3">
    <name type="scientific">Holospora elegans E1</name>
    <dbReference type="NCBI Taxonomy" id="1427503"/>
    <lineage>
        <taxon>Bacteria</taxon>
        <taxon>Pseudomonadati</taxon>
        <taxon>Pseudomonadota</taxon>
        <taxon>Alphaproteobacteria</taxon>
        <taxon>Holosporales</taxon>
        <taxon>Holosporaceae</taxon>
        <taxon>Holospora</taxon>
    </lineage>
</organism>
<sequence>MQMMVGDPVNSKNPIIPVDPAKQKEYSEPIDSQSIMTKSLYRTPGSMEWTGSKESEQKKVSTTESNKKDSSLSDSLSPLFSTEYFNQFGDVKNPMLD</sequence>